<dbReference type="EMBL" id="JAEUBG010000218">
    <property type="protein sequence ID" value="KAH3688673.1"/>
    <property type="molecule type" value="Genomic_DNA"/>
</dbReference>
<dbReference type="Proteomes" id="UP000774326">
    <property type="component" value="Unassembled WGS sequence"/>
</dbReference>
<proteinExistence type="predicted"/>
<keyword evidence="2" id="KW-1185">Reference proteome</keyword>
<comment type="caution">
    <text evidence="1">The sequence shown here is derived from an EMBL/GenBank/DDBJ whole genome shotgun (WGS) entry which is preliminary data.</text>
</comment>
<dbReference type="AlphaFoldDB" id="A0A9P8QD02"/>
<evidence type="ECO:0000313" key="1">
    <source>
        <dbReference type="EMBL" id="KAH3688673.1"/>
    </source>
</evidence>
<accession>A0A9P8QD02</accession>
<gene>
    <name evidence="1" type="ORF">WICPIJ_000364</name>
</gene>
<reference evidence="1" key="1">
    <citation type="journal article" date="2021" name="Open Biol.">
        <title>Shared evolutionary footprints suggest mitochondrial oxidative damage underlies multiple complex I losses in fungi.</title>
        <authorList>
            <person name="Schikora-Tamarit M.A."/>
            <person name="Marcet-Houben M."/>
            <person name="Nosek J."/>
            <person name="Gabaldon T."/>
        </authorList>
    </citation>
    <scope>NUCLEOTIDE SEQUENCE</scope>
    <source>
        <strain evidence="1">CBS2887</strain>
    </source>
</reference>
<name>A0A9P8QD02_WICPI</name>
<protein>
    <submittedName>
        <fullName evidence="1">Uncharacterized protein</fullName>
    </submittedName>
</protein>
<reference evidence="1" key="2">
    <citation type="submission" date="2021-01" db="EMBL/GenBank/DDBJ databases">
        <authorList>
            <person name="Schikora-Tamarit M.A."/>
        </authorList>
    </citation>
    <scope>NUCLEOTIDE SEQUENCE</scope>
    <source>
        <strain evidence="1">CBS2887</strain>
    </source>
</reference>
<evidence type="ECO:0000313" key="2">
    <source>
        <dbReference type="Proteomes" id="UP000774326"/>
    </source>
</evidence>
<sequence>MLALDPAERAGEAPLPFGGGILLFSKGEEFPSFLDLLVAEAVVTVLGVLPLEVDVSLDLFVSIFLFSLSNNINCSW</sequence>
<organism evidence="1 2">
    <name type="scientific">Wickerhamomyces pijperi</name>
    <name type="common">Yeast</name>
    <name type="synonym">Pichia pijperi</name>
    <dbReference type="NCBI Taxonomy" id="599730"/>
    <lineage>
        <taxon>Eukaryota</taxon>
        <taxon>Fungi</taxon>
        <taxon>Dikarya</taxon>
        <taxon>Ascomycota</taxon>
        <taxon>Saccharomycotina</taxon>
        <taxon>Saccharomycetes</taxon>
        <taxon>Phaffomycetales</taxon>
        <taxon>Wickerhamomycetaceae</taxon>
        <taxon>Wickerhamomyces</taxon>
    </lineage>
</organism>